<protein>
    <submittedName>
        <fullName evidence="1">Putative HAF family extracellular repeat protein</fullName>
    </submittedName>
</protein>
<gene>
    <name evidence="1" type="ORF">FHS42_006872</name>
</gene>
<comment type="caution">
    <text evidence="1">The sequence shown here is derived from an EMBL/GenBank/DDBJ whole genome shotgun (WGS) entry which is preliminary data.</text>
</comment>
<dbReference type="EMBL" id="JACHJL010000027">
    <property type="protein sequence ID" value="MBB5939776.1"/>
    <property type="molecule type" value="Genomic_DNA"/>
</dbReference>
<proteinExistence type="predicted"/>
<dbReference type="InterPro" id="IPR014262">
    <property type="entry name" value="HAF_rpt"/>
</dbReference>
<name>A0A7W9QGD3_9ACTN</name>
<evidence type="ECO:0000313" key="2">
    <source>
        <dbReference type="Proteomes" id="UP000588098"/>
    </source>
</evidence>
<dbReference type="AlphaFoldDB" id="A0A7W9QGD3"/>
<accession>A0A7W9QGD3</accession>
<dbReference type="Proteomes" id="UP000588098">
    <property type="component" value="Unassembled WGS sequence"/>
</dbReference>
<dbReference type="RefSeq" id="WP_184579376.1">
    <property type="nucleotide sequence ID" value="NZ_JACHJL010000027.1"/>
</dbReference>
<dbReference type="NCBIfam" id="TIGR02913">
    <property type="entry name" value="HAF_rpt"/>
    <property type="match status" value="1"/>
</dbReference>
<sequence length="444" mass="46180">MTLRTVSRYDASSSRVARRPAQRARPLGILASAALAAASLVVGVAPAAVADSPESAPTLTQLPFLPGDWYSEPTGLNDDGVIVGYSTPSDGIYSANYRDRAARWNPDNSIAALPPAPGDVFSRATGVNSDGTIAGYSWPTATADAARHGHAVRWDDGIATALPPLAGDPHTRPAAINEAGVIAGASWEGEGGHTEGRAVTWKADGSVVSLPPLSGDTFSVPLDINNAGIVVGYSWSGRLSATHAVQWSPDGTPTDLGALIRKRWPDHDSSYADEINDAGAVIGNASRAYPQSNTDPHAVRWDADGTTRDLGLRASASAINAQGDIAGSYPIGDTRRAAQLWSADGTSTALPFPAGMENNMGDGATLNDSQTVVGNVWSGNPSRENKLAVRWQPDGSAINLGTAPGDPYSSASFVNAEGTIAGVSIRKPIYTYLAGSHHAVVWRR</sequence>
<reference evidence="1 2" key="1">
    <citation type="submission" date="2020-08" db="EMBL/GenBank/DDBJ databases">
        <title>Genomic Encyclopedia of Type Strains, Phase III (KMG-III): the genomes of soil and plant-associated and newly described type strains.</title>
        <authorList>
            <person name="Whitman W."/>
        </authorList>
    </citation>
    <scope>NUCLEOTIDE SEQUENCE [LARGE SCALE GENOMIC DNA]</scope>
    <source>
        <strain evidence="1 2">CECT 8305</strain>
    </source>
</reference>
<organism evidence="1 2">
    <name type="scientific">Streptomyces zagrosensis</name>
    <dbReference type="NCBI Taxonomy" id="1042984"/>
    <lineage>
        <taxon>Bacteria</taxon>
        <taxon>Bacillati</taxon>
        <taxon>Actinomycetota</taxon>
        <taxon>Actinomycetes</taxon>
        <taxon>Kitasatosporales</taxon>
        <taxon>Streptomycetaceae</taxon>
        <taxon>Streptomyces</taxon>
    </lineage>
</organism>
<keyword evidence="2" id="KW-1185">Reference proteome</keyword>
<evidence type="ECO:0000313" key="1">
    <source>
        <dbReference type="EMBL" id="MBB5939776.1"/>
    </source>
</evidence>